<organism evidence="1 2">
    <name type="scientific">Piloderma croceum (strain F 1598)</name>
    <dbReference type="NCBI Taxonomy" id="765440"/>
    <lineage>
        <taxon>Eukaryota</taxon>
        <taxon>Fungi</taxon>
        <taxon>Dikarya</taxon>
        <taxon>Basidiomycota</taxon>
        <taxon>Agaricomycotina</taxon>
        <taxon>Agaricomycetes</taxon>
        <taxon>Agaricomycetidae</taxon>
        <taxon>Atheliales</taxon>
        <taxon>Atheliaceae</taxon>
        <taxon>Piloderma</taxon>
    </lineage>
</organism>
<accession>A0A0C3FS99</accession>
<evidence type="ECO:0000313" key="1">
    <source>
        <dbReference type="EMBL" id="KIM87030.1"/>
    </source>
</evidence>
<keyword evidence="2" id="KW-1185">Reference proteome</keyword>
<reference evidence="2" key="2">
    <citation type="submission" date="2015-01" db="EMBL/GenBank/DDBJ databases">
        <title>Evolutionary Origins and Diversification of the Mycorrhizal Mutualists.</title>
        <authorList>
            <consortium name="DOE Joint Genome Institute"/>
            <consortium name="Mycorrhizal Genomics Consortium"/>
            <person name="Kohler A."/>
            <person name="Kuo A."/>
            <person name="Nagy L.G."/>
            <person name="Floudas D."/>
            <person name="Copeland A."/>
            <person name="Barry K.W."/>
            <person name="Cichocki N."/>
            <person name="Veneault-Fourrey C."/>
            <person name="LaButti K."/>
            <person name="Lindquist E.A."/>
            <person name="Lipzen A."/>
            <person name="Lundell T."/>
            <person name="Morin E."/>
            <person name="Murat C."/>
            <person name="Riley R."/>
            <person name="Ohm R."/>
            <person name="Sun H."/>
            <person name="Tunlid A."/>
            <person name="Henrissat B."/>
            <person name="Grigoriev I.V."/>
            <person name="Hibbett D.S."/>
            <person name="Martin F."/>
        </authorList>
    </citation>
    <scope>NUCLEOTIDE SEQUENCE [LARGE SCALE GENOMIC DNA]</scope>
    <source>
        <strain evidence="2">F 1598</strain>
    </source>
</reference>
<gene>
    <name evidence="1" type="ORF">PILCRDRAFT_815463</name>
</gene>
<dbReference type="InParanoid" id="A0A0C3FS99"/>
<protein>
    <submittedName>
        <fullName evidence="1">Uncharacterized protein</fullName>
    </submittedName>
</protein>
<evidence type="ECO:0000313" key="2">
    <source>
        <dbReference type="Proteomes" id="UP000054166"/>
    </source>
</evidence>
<dbReference type="Proteomes" id="UP000054166">
    <property type="component" value="Unassembled WGS sequence"/>
</dbReference>
<dbReference type="AlphaFoldDB" id="A0A0C3FS99"/>
<proteinExistence type="predicted"/>
<reference evidence="1 2" key="1">
    <citation type="submission" date="2014-04" db="EMBL/GenBank/DDBJ databases">
        <authorList>
            <consortium name="DOE Joint Genome Institute"/>
            <person name="Kuo A."/>
            <person name="Tarkka M."/>
            <person name="Buscot F."/>
            <person name="Kohler A."/>
            <person name="Nagy L.G."/>
            <person name="Floudas D."/>
            <person name="Copeland A."/>
            <person name="Barry K.W."/>
            <person name="Cichocki N."/>
            <person name="Veneault-Fourrey C."/>
            <person name="LaButti K."/>
            <person name="Lindquist E.A."/>
            <person name="Lipzen A."/>
            <person name="Lundell T."/>
            <person name="Morin E."/>
            <person name="Murat C."/>
            <person name="Sun H."/>
            <person name="Tunlid A."/>
            <person name="Henrissat B."/>
            <person name="Grigoriev I.V."/>
            <person name="Hibbett D.S."/>
            <person name="Martin F."/>
            <person name="Nordberg H.P."/>
            <person name="Cantor M.N."/>
            <person name="Hua S.X."/>
        </authorList>
    </citation>
    <scope>NUCLEOTIDE SEQUENCE [LARGE SCALE GENOMIC DNA]</scope>
    <source>
        <strain evidence="1 2">F 1598</strain>
    </source>
</reference>
<dbReference type="HOGENOM" id="CLU_2251054_0_0_1"/>
<name>A0A0C3FS99_PILCF</name>
<dbReference type="EMBL" id="KN832980">
    <property type="protein sequence ID" value="KIM87030.1"/>
    <property type="molecule type" value="Genomic_DNA"/>
</dbReference>
<sequence>MLAFVPEHSWIGSRYPTGDQGGVKGVEFRYSMNGPLKRVRSPTVIWGFASSVGANGPDGTKISDGKVLLPFRPRAVTVLKQGRRHLEATEFLVPVNFDSETLIL</sequence>